<organism evidence="1 2">
    <name type="scientific">Tanacetum coccineum</name>
    <dbReference type="NCBI Taxonomy" id="301880"/>
    <lineage>
        <taxon>Eukaryota</taxon>
        <taxon>Viridiplantae</taxon>
        <taxon>Streptophyta</taxon>
        <taxon>Embryophyta</taxon>
        <taxon>Tracheophyta</taxon>
        <taxon>Spermatophyta</taxon>
        <taxon>Magnoliopsida</taxon>
        <taxon>eudicotyledons</taxon>
        <taxon>Gunneridae</taxon>
        <taxon>Pentapetalae</taxon>
        <taxon>asterids</taxon>
        <taxon>campanulids</taxon>
        <taxon>Asterales</taxon>
        <taxon>Asteraceae</taxon>
        <taxon>Asteroideae</taxon>
        <taxon>Anthemideae</taxon>
        <taxon>Anthemidinae</taxon>
        <taxon>Tanacetum</taxon>
    </lineage>
</organism>
<name>A0ABQ4WUE5_9ASTR</name>
<proteinExistence type="predicted"/>
<evidence type="ECO:0000313" key="2">
    <source>
        <dbReference type="Proteomes" id="UP001151760"/>
    </source>
</evidence>
<keyword evidence="2" id="KW-1185">Reference proteome</keyword>
<dbReference type="Proteomes" id="UP001151760">
    <property type="component" value="Unassembled WGS sequence"/>
</dbReference>
<accession>A0ABQ4WUE5</accession>
<evidence type="ECO:0000313" key="1">
    <source>
        <dbReference type="EMBL" id="GJS56482.1"/>
    </source>
</evidence>
<reference evidence="1" key="1">
    <citation type="journal article" date="2022" name="Int. J. Mol. Sci.">
        <title>Draft Genome of Tanacetum Coccineum: Genomic Comparison of Closely Related Tanacetum-Family Plants.</title>
        <authorList>
            <person name="Yamashiro T."/>
            <person name="Shiraishi A."/>
            <person name="Nakayama K."/>
            <person name="Satake H."/>
        </authorList>
    </citation>
    <scope>NUCLEOTIDE SEQUENCE</scope>
</reference>
<comment type="caution">
    <text evidence="1">The sequence shown here is derived from an EMBL/GenBank/DDBJ whole genome shotgun (WGS) entry which is preliminary data.</text>
</comment>
<protein>
    <submittedName>
        <fullName evidence="1">Uncharacterized protein</fullName>
    </submittedName>
</protein>
<gene>
    <name evidence="1" type="ORF">Tco_0629844</name>
</gene>
<sequence>MDPNSSVERICLGEDNHVSLNDKVESHGEWDTTECYDTADSGQKKEFAIKLCLEHEVKNGDKVVKKEFIVALKGEIYFVKFIINPEEYDIEPGVVDILEGIDFGDIPEIKGIDVPPYVCKMGKSSGNKKKSCKNYKMKYDGKGPSLTINHALTREELSREELEKDLWERIVILNEPRPIIETLKYGDTYKKILDTVLLDKLKLDGELELEEIEANEEMKLGREQVKPVRHNVSMLNHSEAEPMGMIKDMLCQVGVTMVLARFLVLDMPVHRVVLIIVGRSFLPTCGGIINTLKGTTSTFDGVCHQKFYVVEIQNDGEECQGDDDEEYYLKRDEMGRPFYGPNLISYFDNHDPMKCALAIQDFVNPF</sequence>
<reference evidence="1" key="2">
    <citation type="submission" date="2022-01" db="EMBL/GenBank/DDBJ databases">
        <authorList>
            <person name="Yamashiro T."/>
            <person name="Shiraishi A."/>
            <person name="Satake H."/>
            <person name="Nakayama K."/>
        </authorList>
    </citation>
    <scope>NUCLEOTIDE SEQUENCE</scope>
</reference>
<dbReference type="EMBL" id="BQNB010008938">
    <property type="protein sequence ID" value="GJS56482.1"/>
    <property type="molecule type" value="Genomic_DNA"/>
</dbReference>